<reference evidence="10 11" key="1">
    <citation type="submission" date="2023-11" db="EMBL/GenBank/DDBJ databases">
        <title>Arctic aerobic anoxygenic photoheterotroph Sediminicoccus rosea KRV36 adapts its photosynthesis to long days of polar summer.</title>
        <authorList>
            <person name="Tomasch J."/>
            <person name="Kopejtka K."/>
            <person name="Bily T."/>
            <person name="Gardiner A.T."/>
            <person name="Gardian Z."/>
            <person name="Shivaramu S."/>
            <person name="Koblizek M."/>
            <person name="Engelhardt F."/>
            <person name="Kaftan D."/>
        </authorList>
    </citation>
    <scope>NUCLEOTIDE SEQUENCE [LARGE SCALE GENOMIC DNA]</scope>
    <source>
        <strain evidence="10 11">R-30</strain>
    </source>
</reference>
<dbReference type="PANTHER" id="PTHR42929">
    <property type="entry name" value="INNER MEMBRANE ABC TRANSPORTER PERMEASE PROTEIN YDCU-RELATED-RELATED"/>
    <property type="match status" value="1"/>
</dbReference>
<feature type="transmembrane region" description="Helical" evidence="8">
    <location>
        <begin position="155"/>
        <end position="176"/>
    </location>
</feature>
<evidence type="ECO:0000256" key="5">
    <source>
        <dbReference type="ARBA" id="ARBA00022692"/>
    </source>
</evidence>
<evidence type="ECO:0000256" key="8">
    <source>
        <dbReference type="RuleBase" id="RU363032"/>
    </source>
</evidence>
<proteinExistence type="inferred from homology"/>
<dbReference type="InterPro" id="IPR035906">
    <property type="entry name" value="MetI-like_sf"/>
</dbReference>
<dbReference type="InterPro" id="IPR000515">
    <property type="entry name" value="MetI-like"/>
</dbReference>
<dbReference type="PROSITE" id="PS50928">
    <property type="entry name" value="ABC_TM1"/>
    <property type="match status" value="1"/>
</dbReference>
<feature type="transmembrane region" description="Helical" evidence="8">
    <location>
        <begin position="258"/>
        <end position="282"/>
    </location>
</feature>
<keyword evidence="3 8" id="KW-0813">Transport</keyword>
<feature type="transmembrane region" description="Helical" evidence="8">
    <location>
        <begin position="99"/>
        <end position="118"/>
    </location>
</feature>
<dbReference type="SUPFAM" id="SSF161098">
    <property type="entry name" value="MetI-like"/>
    <property type="match status" value="1"/>
</dbReference>
<feature type="transmembrane region" description="Helical" evidence="8">
    <location>
        <begin position="12"/>
        <end position="33"/>
    </location>
</feature>
<comment type="subcellular location">
    <subcellularLocation>
        <location evidence="1 8">Cell membrane</location>
        <topology evidence="1 8">Multi-pass membrane protein</topology>
    </subcellularLocation>
</comment>
<accession>A0ABZ0PH74</accession>
<sequence>MQGASPRLTGLLLIAPALVFLAAFYLVPLGYMVEESLRSAPADLEPRAGLHLFQYDRVWNSGRSWRALERTVRISAISTLLTLLIAYPIALFLFQVRTFWRTAILITIFVSLASSLIVRNYGWLVTLADAGPVNQLLLALGLTEEPLRLVYSEGATIVALVHYALPFMILPIYGALTRIPPSFVEAAQSLGAGPWRALFGTVLPLSMPGIFGGTTLTFAICMSAFVTPLMLGSPATAMISQVAAEQFLVQLNFPFGSAMIVALTLVTFGILLAYTLLIRLVFRHHA</sequence>
<dbReference type="CDD" id="cd06261">
    <property type="entry name" value="TM_PBP2"/>
    <property type="match status" value="1"/>
</dbReference>
<protein>
    <submittedName>
        <fullName evidence="10">ABC transporter permease</fullName>
    </submittedName>
</protein>
<keyword evidence="6 8" id="KW-1133">Transmembrane helix</keyword>
<name>A0ABZ0PH74_9PROT</name>
<comment type="similarity">
    <text evidence="2">Belongs to the binding-protein-dependent transport system permease family. CysTW subfamily.</text>
</comment>
<evidence type="ECO:0000313" key="10">
    <source>
        <dbReference type="EMBL" id="WPB84698.1"/>
    </source>
</evidence>
<keyword evidence="4" id="KW-1003">Cell membrane</keyword>
<dbReference type="RefSeq" id="WP_318648662.1">
    <property type="nucleotide sequence ID" value="NZ_CP137852.1"/>
</dbReference>
<feature type="transmembrane region" description="Helical" evidence="8">
    <location>
        <begin position="197"/>
        <end position="226"/>
    </location>
</feature>
<organism evidence="10 11">
    <name type="scientific">Sediminicoccus rosea</name>
    <dbReference type="NCBI Taxonomy" id="1225128"/>
    <lineage>
        <taxon>Bacteria</taxon>
        <taxon>Pseudomonadati</taxon>
        <taxon>Pseudomonadota</taxon>
        <taxon>Alphaproteobacteria</taxon>
        <taxon>Acetobacterales</taxon>
        <taxon>Roseomonadaceae</taxon>
        <taxon>Sediminicoccus</taxon>
    </lineage>
</organism>
<keyword evidence="5 8" id="KW-0812">Transmembrane</keyword>
<dbReference type="EMBL" id="CP137852">
    <property type="protein sequence ID" value="WPB84698.1"/>
    <property type="molecule type" value="Genomic_DNA"/>
</dbReference>
<feature type="domain" description="ABC transmembrane type-1" evidence="9">
    <location>
        <begin position="68"/>
        <end position="276"/>
    </location>
</feature>
<evidence type="ECO:0000256" key="2">
    <source>
        <dbReference type="ARBA" id="ARBA00007069"/>
    </source>
</evidence>
<keyword evidence="7 8" id="KW-0472">Membrane</keyword>
<feature type="transmembrane region" description="Helical" evidence="8">
    <location>
        <begin position="74"/>
        <end position="94"/>
    </location>
</feature>
<evidence type="ECO:0000256" key="7">
    <source>
        <dbReference type="ARBA" id="ARBA00023136"/>
    </source>
</evidence>
<evidence type="ECO:0000259" key="9">
    <source>
        <dbReference type="PROSITE" id="PS50928"/>
    </source>
</evidence>
<dbReference type="Proteomes" id="UP001305521">
    <property type="component" value="Chromosome"/>
</dbReference>
<evidence type="ECO:0000313" key="11">
    <source>
        <dbReference type="Proteomes" id="UP001305521"/>
    </source>
</evidence>
<dbReference type="Gene3D" id="1.10.3720.10">
    <property type="entry name" value="MetI-like"/>
    <property type="match status" value="1"/>
</dbReference>
<gene>
    <name evidence="10" type="ORF">R9Z33_21705</name>
</gene>
<evidence type="ECO:0000256" key="6">
    <source>
        <dbReference type="ARBA" id="ARBA00022989"/>
    </source>
</evidence>
<dbReference type="Pfam" id="PF00528">
    <property type="entry name" value="BPD_transp_1"/>
    <property type="match status" value="1"/>
</dbReference>
<evidence type="ECO:0000256" key="1">
    <source>
        <dbReference type="ARBA" id="ARBA00004651"/>
    </source>
</evidence>
<keyword evidence="11" id="KW-1185">Reference proteome</keyword>
<evidence type="ECO:0000256" key="4">
    <source>
        <dbReference type="ARBA" id="ARBA00022475"/>
    </source>
</evidence>
<evidence type="ECO:0000256" key="3">
    <source>
        <dbReference type="ARBA" id="ARBA00022448"/>
    </source>
</evidence>
<dbReference type="PANTHER" id="PTHR42929:SF5">
    <property type="entry name" value="ABC TRANSPORTER PERMEASE PROTEIN"/>
    <property type="match status" value="1"/>
</dbReference>